<proteinExistence type="predicted"/>
<protein>
    <submittedName>
        <fullName evidence="1">Uncharacterized protein</fullName>
    </submittedName>
</protein>
<dbReference type="EMBL" id="JAPZBU010000011">
    <property type="protein sequence ID" value="KAJ5379617.1"/>
    <property type="molecule type" value="Genomic_DNA"/>
</dbReference>
<dbReference type="EMBL" id="JAPZBU010000003">
    <property type="protein sequence ID" value="KAJ5413665.1"/>
    <property type="molecule type" value="Genomic_DNA"/>
</dbReference>
<dbReference type="RefSeq" id="XP_056493521.1">
    <property type="nucleotide sequence ID" value="XM_056624939.1"/>
</dbReference>
<gene>
    <name evidence="2" type="ORF">N7509_000292</name>
    <name evidence="1" type="ORF">N7509_012736</name>
</gene>
<evidence type="ECO:0000313" key="1">
    <source>
        <dbReference type="EMBL" id="KAJ5379617.1"/>
    </source>
</evidence>
<keyword evidence="3" id="KW-1185">Reference proteome</keyword>
<name>A0A9W9VF12_9EURO</name>
<reference evidence="1" key="2">
    <citation type="journal article" date="2023" name="IMA Fungus">
        <title>Comparative genomic study of the Penicillium genus elucidates a diverse pangenome and 15 lateral gene transfer events.</title>
        <authorList>
            <person name="Petersen C."/>
            <person name="Sorensen T."/>
            <person name="Nielsen M.R."/>
            <person name="Sondergaard T.E."/>
            <person name="Sorensen J.L."/>
            <person name="Fitzpatrick D.A."/>
            <person name="Frisvad J.C."/>
            <person name="Nielsen K.L."/>
        </authorList>
    </citation>
    <scope>NUCLEOTIDE SEQUENCE</scope>
    <source>
        <strain evidence="1">IBT 29677</strain>
    </source>
</reference>
<organism evidence="1 3">
    <name type="scientific">Penicillium cosmopolitanum</name>
    <dbReference type="NCBI Taxonomy" id="1131564"/>
    <lineage>
        <taxon>Eukaryota</taxon>
        <taxon>Fungi</taxon>
        <taxon>Dikarya</taxon>
        <taxon>Ascomycota</taxon>
        <taxon>Pezizomycotina</taxon>
        <taxon>Eurotiomycetes</taxon>
        <taxon>Eurotiomycetidae</taxon>
        <taxon>Eurotiales</taxon>
        <taxon>Aspergillaceae</taxon>
        <taxon>Penicillium</taxon>
    </lineage>
</organism>
<dbReference type="OrthoDB" id="4529455at2759"/>
<sequence>MSSIDPLRPRAFASYIDEVADESTYTILNESLKLNQDKDLAYFAVLASGLIDAKFPPFGLRQRMLEMFMSELGISLAAKIFFDQSREKEVLEKNIRRLSVLAKEEAQEVRRRQSLLEGCYFSYPERKDDQHWHLAELQERIFEVDRLFGKK</sequence>
<dbReference type="GeneID" id="81363919"/>
<dbReference type="Proteomes" id="UP001147747">
    <property type="component" value="Unassembled WGS sequence"/>
</dbReference>
<dbReference type="AlphaFoldDB" id="A0A9W9VF12"/>
<evidence type="ECO:0000313" key="2">
    <source>
        <dbReference type="EMBL" id="KAJ5413665.1"/>
    </source>
</evidence>
<comment type="caution">
    <text evidence="1">The sequence shown here is derived from an EMBL/GenBank/DDBJ whole genome shotgun (WGS) entry which is preliminary data.</text>
</comment>
<evidence type="ECO:0000313" key="3">
    <source>
        <dbReference type="Proteomes" id="UP001147747"/>
    </source>
</evidence>
<reference evidence="1" key="1">
    <citation type="submission" date="2022-12" db="EMBL/GenBank/DDBJ databases">
        <authorList>
            <person name="Petersen C."/>
        </authorList>
    </citation>
    <scope>NUCLEOTIDE SEQUENCE</scope>
    <source>
        <strain evidence="1">IBT 29677</strain>
    </source>
</reference>
<accession>A0A9W9VF12</accession>